<proteinExistence type="inferred from homology"/>
<name>A0A2S0N878_9HYPH</name>
<feature type="binding site" evidence="2">
    <location>
        <position position="220"/>
    </location>
    <ligand>
        <name>Mg(2+)</name>
        <dbReference type="ChEBI" id="CHEBI:18420"/>
        <label>3</label>
    </ligand>
</feature>
<comment type="catalytic activity">
    <reaction evidence="2">
        <text>thiamine phosphate + ATP = thiamine diphosphate + ADP</text>
        <dbReference type="Rhea" id="RHEA:15913"/>
        <dbReference type="ChEBI" id="CHEBI:30616"/>
        <dbReference type="ChEBI" id="CHEBI:37575"/>
        <dbReference type="ChEBI" id="CHEBI:58937"/>
        <dbReference type="ChEBI" id="CHEBI:456216"/>
        <dbReference type="EC" id="2.7.4.16"/>
    </reaction>
</comment>
<dbReference type="PANTHER" id="PTHR30270">
    <property type="entry name" value="THIAMINE-MONOPHOSPHATE KINASE"/>
    <property type="match status" value="1"/>
</dbReference>
<comment type="caution">
    <text evidence="2">Lacks conserved residue(s) required for the propagation of feature annotation.</text>
</comment>
<comment type="similarity">
    <text evidence="2">Belongs to the thiamine-monophosphate kinase family.</text>
</comment>
<dbReference type="InterPro" id="IPR010918">
    <property type="entry name" value="PurM-like_C_dom"/>
</dbReference>
<feature type="binding site" evidence="2">
    <location>
        <position position="45"/>
    </location>
    <ligand>
        <name>Mg(2+)</name>
        <dbReference type="ChEBI" id="CHEBI:18420"/>
        <label>2</label>
    </ligand>
</feature>
<accession>A0A2S0N878</accession>
<dbReference type="GO" id="GO:0009229">
    <property type="term" value="P:thiamine diphosphate biosynthetic process"/>
    <property type="evidence" value="ECO:0007669"/>
    <property type="project" value="UniProtKB-UniRule"/>
</dbReference>
<dbReference type="RefSeq" id="WP_106747656.1">
    <property type="nucleotide sequence ID" value="NZ_CP027668.1"/>
</dbReference>
<dbReference type="EC" id="2.7.4.16" evidence="2"/>
<keyword evidence="2" id="KW-0479">Metal-binding</keyword>
<feature type="binding site" evidence="2">
    <location>
        <position position="223"/>
    </location>
    <ligand>
        <name>Mg(2+)</name>
        <dbReference type="ChEBI" id="CHEBI:18420"/>
        <label>5</label>
    </ligand>
</feature>
<dbReference type="CDD" id="cd02194">
    <property type="entry name" value="ThiL"/>
    <property type="match status" value="1"/>
</dbReference>
<dbReference type="InterPro" id="IPR006283">
    <property type="entry name" value="ThiL-like"/>
</dbReference>
<dbReference type="EMBL" id="CP027668">
    <property type="protein sequence ID" value="AVO44326.1"/>
    <property type="molecule type" value="Genomic_DNA"/>
</dbReference>
<dbReference type="Pfam" id="PF00586">
    <property type="entry name" value="AIRS"/>
    <property type="match status" value="1"/>
</dbReference>
<keyword evidence="2" id="KW-0067">ATP-binding</keyword>
<feature type="binding site" evidence="2">
    <location>
        <position position="73"/>
    </location>
    <ligand>
        <name>Mg(2+)</name>
        <dbReference type="ChEBI" id="CHEBI:18420"/>
        <label>3</label>
    </ligand>
</feature>
<feature type="binding site" evidence="2">
    <location>
        <position position="327"/>
    </location>
    <ligand>
        <name>substrate</name>
    </ligand>
</feature>
<keyword evidence="2 5" id="KW-0418">Kinase</keyword>
<comment type="pathway">
    <text evidence="2">Cofactor biosynthesis; thiamine diphosphate biosynthesis; thiamine diphosphate from thiamine phosphate: step 1/1.</text>
</comment>
<dbReference type="NCBIfam" id="TIGR01379">
    <property type="entry name" value="thiL"/>
    <property type="match status" value="1"/>
</dbReference>
<feature type="binding site" evidence="2">
    <location>
        <position position="222"/>
    </location>
    <ligand>
        <name>ATP</name>
        <dbReference type="ChEBI" id="CHEBI:30616"/>
    </ligand>
</feature>
<feature type="binding site" evidence="2">
    <location>
        <position position="272"/>
    </location>
    <ligand>
        <name>substrate</name>
    </ligand>
</feature>
<feature type="domain" description="PurM-like C-terminal" evidence="4">
    <location>
        <begin position="149"/>
        <end position="311"/>
    </location>
</feature>
<dbReference type="InterPro" id="IPR016188">
    <property type="entry name" value="PurM-like_N"/>
</dbReference>
<dbReference type="Gene3D" id="3.30.1330.10">
    <property type="entry name" value="PurM-like, N-terminal domain"/>
    <property type="match status" value="1"/>
</dbReference>
<feature type="binding site" evidence="2">
    <location>
        <position position="52"/>
    </location>
    <ligand>
        <name>substrate</name>
    </ligand>
</feature>
<feature type="binding site" evidence="2">
    <location>
        <position position="73"/>
    </location>
    <ligand>
        <name>Mg(2+)</name>
        <dbReference type="ChEBI" id="CHEBI:18420"/>
        <label>2</label>
    </ligand>
</feature>
<dbReference type="InterPro" id="IPR036676">
    <property type="entry name" value="PurM-like_C_sf"/>
</dbReference>
<dbReference type="GO" id="GO:0000287">
    <property type="term" value="F:magnesium ion binding"/>
    <property type="evidence" value="ECO:0007669"/>
    <property type="project" value="UniProtKB-UniRule"/>
</dbReference>
<feature type="binding site" evidence="2">
    <location>
        <position position="43"/>
    </location>
    <ligand>
        <name>Mg(2+)</name>
        <dbReference type="ChEBI" id="CHEBI:18420"/>
        <label>4</label>
    </ligand>
</feature>
<gene>
    <name evidence="2 5" type="primary">thiL</name>
    <name evidence="5" type="ORF">C6569_04175</name>
</gene>
<dbReference type="SUPFAM" id="SSF56042">
    <property type="entry name" value="PurM C-terminal domain-like"/>
    <property type="match status" value="1"/>
</dbReference>
<keyword evidence="6" id="KW-1185">Reference proteome</keyword>
<feature type="binding site" evidence="2">
    <location>
        <position position="121"/>
    </location>
    <ligand>
        <name>Mg(2+)</name>
        <dbReference type="ChEBI" id="CHEBI:18420"/>
        <label>1</label>
    </ligand>
</feature>
<dbReference type="InterPro" id="IPR036921">
    <property type="entry name" value="PurM-like_N_sf"/>
</dbReference>
<dbReference type="KEGG" id="phr:C6569_04175"/>
<dbReference type="GO" id="GO:0005524">
    <property type="term" value="F:ATP binding"/>
    <property type="evidence" value="ECO:0007669"/>
    <property type="project" value="UniProtKB-UniRule"/>
</dbReference>
<feature type="binding site" evidence="2">
    <location>
        <position position="73"/>
    </location>
    <ligand>
        <name>Mg(2+)</name>
        <dbReference type="ChEBI" id="CHEBI:18420"/>
        <label>4</label>
    </ligand>
</feature>
<dbReference type="OrthoDB" id="9802811at2"/>
<keyword evidence="1 2" id="KW-0784">Thiamine biosynthesis</keyword>
<evidence type="ECO:0000313" key="5">
    <source>
        <dbReference type="EMBL" id="AVO44326.1"/>
    </source>
</evidence>
<feature type="binding site" evidence="2">
    <location>
        <position position="29"/>
    </location>
    <ligand>
        <name>Mg(2+)</name>
        <dbReference type="ChEBI" id="CHEBI:18420"/>
        <label>4</label>
    </ligand>
</feature>
<feature type="binding site" evidence="2">
    <location>
        <position position="29"/>
    </location>
    <ligand>
        <name>Mg(2+)</name>
        <dbReference type="ChEBI" id="CHEBI:18420"/>
        <label>3</label>
    </ligand>
</feature>
<evidence type="ECO:0000313" key="6">
    <source>
        <dbReference type="Proteomes" id="UP000237889"/>
    </source>
</evidence>
<keyword evidence="2" id="KW-0808">Transferase</keyword>
<protein>
    <recommendedName>
        <fullName evidence="2">Thiamine-monophosphate kinase</fullName>
        <shortName evidence="2">TMP kinase</shortName>
        <shortName evidence="2">Thiamine-phosphate kinase</shortName>
        <ecNumber evidence="2">2.7.4.16</ecNumber>
    </recommendedName>
</protein>
<feature type="binding site" evidence="2">
    <location>
        <position position="45"/>
    </location>
    <ligand>
        <name>Mg(2+)</name>
        <dbReference type="ChEBI" id="CHEBI:18420"/>
        <label>1</label>
    </ligand>
</feature>
<evidence type="ECO:0000259" key="4">
    <source>
        <dbReference type="Pfam" id="PF02769"/>
    </source>
</evidence>
<feature type="domain" description="PurM-like N-terminal" evidence="3">
    <location>
        <begin position="28"/>
        <end position="138"/>
    </location>
</feature>
<dbReference type="GO" id="GO:0009030">
    <property type="term" value="F:thiamine-phosphate kinase activity"/>
    <property type="evidence" value="ECO:0007669"/>
    <property type="project" value="UniProtKB-UniRule"/>
</dbReference>
<dbReference type="SUPFAM" id="SSF55326">
    <property type="entry name" value="PurM N-terminal domain-like"/>
    <property type="match status" value="1"/>
</dbReference>
<reference evidence="5 6" key="1">
    <citation type="submission" date="2018-03" db="EMBL/GenBank/DDBJ databases">
        <title>Genome sequencing of Phreatobacter sp.</title>
        <authorList>
            <person name="Kim S.-J."/>
            <person name="Heo J."/>
            <person name="Kwon S.-W."/>
        </authorList>
    </citation>
    <scope>NUCLEOTIDE SEQUENCE [LARGE SCALE GENOMIC DNA]</scope>
    <source>
        <strain evidence="5 6">S-12</strain>
    </source>
</reference>
<dbReference type="AlphaFoldDB" id="A0A2S0N878"/>
<dbReference type="PANTHER" id="PTHR30270:SF0">
    <property type="entry name" value="THIAMINE-MONOPHOSPHATE KINASE"/>
    <property type="match status" value="1"/>
</dbReference>
<dbReference type="Pfam" id="PF02769">
    <property type="entry name" value="AIRS_C"/>
    <property type="match status" value="1"/>
</dbReference>
<dbReference type="GO" id="GO:0009228">
    <property type="term" value="P:thiamine biosynthetic process"/>
    <property type="evidence" value="ECO:0007669"/>
    <property type="project" value="UniProtKB-KW"/>
</dbReference>
<dbReference type="HAMAP" id="MF_02128">
    <property type="entry name" value="TMP_kinase"/>
    <property type="match status" value="1"/>
</dbReference>
<evidence type="ECO:0000256" key="1">
    <source>
        <dbReference type="ARBA" id="ARBA00022977"/>
    </source>
</evidence>
<dbReference type="PIRSF" id="PIRSF005303">
    <property type="entry name" value="Thiam_monoph_kin"/>
    <property type="match status" value="1"/>
</dbReference>
<comment type="miscellaneous">
    <text evidence="2">Reaction mechanism of ThiL seems to utilize a direct, inline transfer of the gamma-phosphate of ATP to TMP rather than a phosphorylated enzyme intermediate.</text>
</comment>
<evidence type="ECO:0000256" key="2">
    <source>
        <dbReference type="HAMAP-Rule" id="MF_02128"/>
    </source>
</evidence>
<dbReference type="UniPathway" id="UPA00060">
    <property type="reaction ID" value="UER00142"/>
</dbReference>
<dbReference type="Gene3D" id="3.90.650.10">
    <property type="entry name" value="PurM-like C-terminal domain"/>
    <property type="match status" value="1"/>
</dbReference>
<organism evidence="5 6">
    <name type="scientific">Phreatobacter cathodiphilus</name>
    <dbReference type="NCBI Taxonomy" id="1868589"/>
    <lineage>
        <taxon>Bacteria</taxon>
        <taxon>Pseudomonadati</taxon>
        <taxon>Pseudomonadota</taxon>
        <taxon>Alphaproteobacteria</taxon>
        <taxon>Hyphomicrobiales</taxon>
        <taxon>Phreatobacteraceae</taxon>
        <taxon>Phreatobacter</taxon>
    </lineage>
</organism>
<keyword evidence="2" id="KW-0547">Nucleotide-binding</keyword>
<feature type="binding site" evidence="2">
    <location>
        <begin position="120"/>
        <end position="121"/>
    </location>
    <ligand>
        <name>ATP</name>
        <dbReference type="ChEBI" id="CHEBI:30616"/>
    </ligand>
</feature>
<feature type="binding site" evidence="2">
    <location>
        <position position="145"/>
    </location>
    <ligand>
        <name>ATP</name>
        <dbReference type="ChEBI" id="CHEBI:30616"/>
    </ligand>
</feature>
<keyword evidence="2" id="KW-0460">Magnesium</keyword>
<evidence type="ECO:0000259" key="3">
    <source>
        <dbReference type="Pfam" id="PF00586"/>
    </source>
</evidence>
<dbReference type="Proteomes" id="UP000237889">
    <property type="component" value="Chromosome"/>
</dbReference>
<sequence length="330" mass="33749">MTRPSEDDLIARFFAPLATSAGADGLTDDAAVVPEGEGDLVVTKDMAIAGVHFFPDDPPGLIAAKALRVNLSDLAAKGAVPSGFLLGLGLPPDWTTDFLAAFADGLGRDITAYGCPLLGGDTVKVPGPLTLSVTAFGRATRTVRRRGARPGDLLCVTGTIGDGALGLAARQAERQPATAPDWLRLIAPEERAHLVDRYLSPRPRVALAAAVARHASAAMDVSDGLVGDLAKMMAASGTGARLDAGAVPLSGAAAAAIALDPALRMRALTGGDDYEILLACPPDRLAALRDDAAAANVPLTVIGEVTEGAEVSWTAGGQVLSFGSGRFEHF</sequence>
<comment type="function">
    <text evidence="2">Catalyzes the ATP-dependent phosphorylation of thiamine-monophosphate (TMP) to form thiamine-pyrophosphate (TPP), the active form of vitamin B1.</text>
</comment>